<keyword evidence="12" id="KW-1185">Reference proteome</keyword>
<sequence>MRVRHLAVVVPARDEAQLLPAALRALAAAAAHPRVRDVRVLTVVVADSCRDGTAAIAERAGAVVVRGRFRNPGRARAAGARHALALLAGAEHETWLASTDADSTVPPQWLAQHAEAAADGWDALVGTVAVPGGSPLELRHQALYEAGRPGDGTAWHHRHVHGASLGVAAPAYRAVGGFPPLATGEDHALVAALERAGHRVLRTAAAPVTTSARLRGRAVGGFADHLAGLAARAPAP</sequence>
<evidence type="ECO:0000256" key="4">
    <source>
        <dbReference type="ARBA" id="ARBA00022679"/>
    </source>
</evidence>
<comment type="subcellular location">
    <subcellularLocation>
        <location evidence="1">Cell membrane</location>
    </subcellularLocation>
</comment>
<reference evidence="11 12" key="1">
    <citation type="submission" date="2016-10" db="EMBL/GenBank/DDBJ databases">
        <authorList>
            <person name="de Groot N.N."/>
        </authorList>
    </citation>
    <scope>NUCLEOTIDE SEQUENCE [LARGE SCALE GENOMIC DNA]</scope>
    <source>
        <strain evidence="11 12">CGMCC 4.2022</strain>
    </source>
</reference>
<evidence type="ECO:0000256" key="5">
    <source>
        <dbReference type="ARBA" id="ARBA00023136"/>
    </source>
</evidence>
<dbReference type="PANTHER" id="PTHR43646:SF2">
    <property type="entry name" value="GLYCOSYLTRANSFERASE 2-LIKE DOMAIN-CONTAINING PROTEIN"/>
    <property type="match status" value="1"/>
</dbReference>
<evidence type="ECO:0000256" key="8">
    <source>
        <dbReference type="ARBA" id="ARBA00038120"/>
    </source>
</evidence>
<organism evidence="11 12">
    <name type="scientific">Actinacidiphila guanduensis</name>
    <dbReference type="NCBI Taxonomy" id="310781"/>
    <lineage>
        <taxon>Bacteria</taxon>
        <taxon>Bacillati</taxon>
        <taxon>Actinomycetota</taxon>
        <taxon>Actinomycetes</taxon>
        <taxon>Kitasatosporales</taxon>
        <taxon>Streptomycetaceae</taxon>
        <taxon>Actinacidiphila</taxon>
    </lineage>
</organism>
<dbReference type="PANTHER" id="PTHR43646">
    <property type="entry name" value="GLYCOSYLTRANSFERASE"/>
    <property type="match status" value="1"/>
</dbReference>
<evidence type="ECO:0000256" key="2">
    <source>
        <dbReference type="ARBA" id="ARBA00022475"/>
    </source>
</evidence>
<feature type="domain" description="Glycosyltransferase 2-like" evidence="10">
    <location>
        <begin position="8"/>
        <end position="143"/>
    </location>
</feature>
<dbReference type="OrthoDB" id="9777873at2"/>
<comment type="similarity">
    <text evidence="8">Belongs to the glycosyltransferase 2 family. CrtQ subfamily.</text>
</comment>
<evidence type="ECO:0000256" key="1">
    <source>
        <dbReference type="ARBA" id="ARBA00004236"/>
    </source>
</evidence>
<evidence type="ECO:0000313" key="11">
    <source>
        <dbReference type="EMBL" id="SDP33472.1"/>
    </source>
</evidence>
<comment type="function">
    <text evidence="6">Catalyzes the glycosylation of 4,4'-diaponeurosporenoate, i.e. the esterification of glucose at the C1'' position with the carboxyl group of 4,4'-diaponeurosporenic acid, to form glycosyl-4,4'-diaponeurosporenoate. This is a step in the biosynthesis of staphyloxanthin, an orange pigment present in most staphylococci strains.</text>
</comment>
<keyword evidence="5" id="KW-0472">Membrane</keyword>
<dbReference type="RefSeq" id="WP_093788308.1">
    <property type="nucleotide sequence ID" value="NZ_FNIE01000024.1"/>
</dbReference>
<dbReference type="Pfam" id="PF00535">
    <property type="entry name" value="Glycos_transf_2"/>
    <property type="match status" value="1"/>
</dbReference>
<evidence type="ECO:0000256" key="9">
    <source>
        <dbReference type="ARBA" id="ARBA00040345"/>
    </source>
</evidence>
<keyword evidence="3" id="KW-0328">Glycosyltransferase</keyword>
<evidence type="ECO:0000256" key="6">
    <source>
        <dbReference type="ARBA" id="ARBA00037281"/>
    </source>
</evidence>
<comment type="pathway">
    <text evidence="7">Carotenoid biosynthesis; staphyloxanthin biosynthesis; staphyloxanthin from farnesyl diphosphate: step 4/5.</text>
</comment>
<evidence type="ECO:0000259" key="10">
    <source>
        <dbReference type="Pfam" id="PF00535"/>
    </source>
</evidence>
<dbReference type="AlphaFoldDB" id="A0A1H0RV67"/>
<keyword evidence="2" id="KW-1003">Cell membrane</keyword>
<dbReference type="GO" id="GO:0005886">
    <property type="term" value="C:plasma membrane"/>
    <property type="evidence" value="ECO:0007669"/>
    <property type="project" value="UniProtKB-SubCell"/>
</dbReference>
<name>A0A1H0RV67_9ACTN</name>
<dbReference type="GO" id="GO:0016757">
    <property type="term" value="F:glycosyltransferase activity"/>
    <property type="evidence" value="ECO:0007669"/>
    <property type="project" value="UniProtKB-KW"/>
</dbReference>
<gene>
    <name evidence="11" type="ORF">SAMN05216259_12425</name>
</gene>
<evidence type="ECO:0000313" key="12">
    <source>
        <dbReference type="Proteomes" id="UP000199341"/>
    </source>
</evidence>
<dbReference type="SUPFAM" id="SSF53448">
    <property type="entry name" value="Nucleotide-diphospho-sugar transferases"/>
    <property type="match status" value="1"/>
</dbReference>
<dbReference type="Proteomes" id="UP000199341">
    <property type="component" value="Unassembled WGS sequence"/>
</dbReference>
<evidence type="ECO:0000256" key="7">
    <source>
        <dbReference type="ARBA" id="ARBA00037904"/>
    </source>
</evidence>
<dbReference type="InterPro" id="IPR029044">
    <property type="entry name" value="Nucleotide-diphossugar_trans"/>
</dbReference>
<accession>A0A1H0RV67</accession>
<dbReference type="Gene3D" id="3.90.550.10">
    <property type="entry name" value="Spore Coat Polysaccharide Biosynthesis Protein SpsA, Chain A"/>
    <property type="match status" value="1"/>
</dbReference>
<evidence type="ECO:0000256" key="3">
    <source>
        <dbReference type="ARBA" id="ARBA00022676"/>
    </source>
</evidence>
<dbReference type="EMBL" id="FNIE01000024">
    <property type="protein sequence ID" value="SDP33472.1"/>
    <property type="molecule type" value="Genomic_DNA"/>
</dbReference>
<keyword evidence="4 11" id="KW-0808">Transferase</keyword>
<dbReference type="InterPro" id="IPR001173">
    <property type="entry name" value="Glyco_trans_2-like"/>
</dbReference>
<dbReference type="STRING" id="310781.SAMN05216259_12425"/>
<proteinExistence type="inferred from homology"/>
<protein>
    <recommendedName>
        <fullName evidence="9">4,4'-diaponeurosporenoate glycosyltransferase</fullName>
    </recommendedName>
</protein>